<accession>A0A8S9YQS9</accession>
<evidence type="ECO:0000256" key="2">
    <source>
        <dbReference type="SAM" id="MobiDB-lite"/>
    </source>
</evidence>
<feature type="region of interest" description="Disordered" evidence="2">
    <location>
        <begin position="50"/>
        <end position="79"/>
    </location>
</feature>
<comment type="caution">
    <text evidence="3">The sequence shown here is derived from an EMBL/GenBank/DDBJ whole genome shotgun (WGS) entry which is preliminary data.</text>
</comment>
<feature type="compositionally biased region" description="Polar residues" evidence="2">
    <location>
        <begin position="95"/>
        <end position="104"/>
    </location>
</feature>
<proteinExistence type="predicted"/>
<evidence type="ECO:0000313" key="4">
    <source>
        <dbReference type="Proteomes" id="UP000822476"/>
    </source>
</evidence>
<keyword evidence="4" id="KW-1185">Reference proteome</keyword>
<feature type="compositionally biased region" description="Basic and acidic residues" evidence="2">
    <location>
        <begin position="57"/>
        <end position="70"/>
    </location>
</feature>
<dbReference type="OrthoDB" id="19996at2759"/>
<dbReference type="EMBL" id="JTDE01002468">
    <property type="protein sequence ID" value="KAF7257325.1"/>
    <property type="molecule type" value="Genomic_DNA"/>
</dbReference>
<reference evidence="3" key="1">
    <citation type="submission" date="2019-07" db="EMBL/GenBank/DDBJ databases">
        <title>Annotation for the trematode Paragonimus miyazaki's.</title>
        <authorList>
            <person name="Choi Y.-J."/>
        </authorList>
    </citation>
    <scope>NUCLEOTIDE SEQUENCE</scope>
    <source>
        <strain evidence="3">Japan</strain>
    </source>
</reference>
<dbReference type="Proteomes" id="UP000822476">
    <property type="component" value="Unassembled WGS sequence"/>
</dbReference>
<keyword evidence="1" id="KW-0175">Coiled coil</keyword>
<dbReference type="AlphaFoldDB" id="A0A8S9YQS9"/>
<name>A0A8S9YQS9_9TREM</name>
<feature type="region of interest" description="Disordered" evidence="2">
    <location>
        <begin position="464"/>
        <end position="559"/>
    </location>
</feature>
<feature type="region of interest" description="Disordered" evidence="2">
    <location>
        <begin position="91"/>
        <end position="110"/>
    </location>
</feature>
<gene>
    <name evidence="3" type="ORF">EG68_05971</name>
</gene>
<protein>
    <submittedName>
        <fullName evidence="3">Uncharacterized protein</fullName>
    </submittedName>
</protein>
<sequence length="736" mass="83040">MDEEDDFMDEVHRMCFGNENRFEEELNEMIANQQVEPLEEISDELEALLSYDVNESGQEKPQEQSSEKKSSPNVVQGVKNSEINANAAVSLKKPINQSEPSEPSQVKFPESRVQIASKPCVRHIRNSEVSVKVVELQRRYQAYRVAAYQANQIADKPWAFRLLGRAHKMAVFKETLEKGQNLDVRRIPPPPKLNPLLVGPVQMGIKCSPAMLLGLQLSTTQSDVQRLEIYKQILEEQRIEASVLASQQKQIGLKARAEELEQLARNSETMLRALGSTDPACVQASAQFYAVKLLVPNRTLACKENQLQIAVSWLITHCNTESTRPWMATFVEVELPFPLEVKRFRTNESVVSGNNSRGHHIGMFRINTGSWYHTRCVKLQVKVYCRVQIGDESSEEPIDSHVISMRDLEESATMVFSDTLKGQKGALEITISQYRPLNGSALTILTKPWLSLYVEPADQIEEKLTNTEDQTTAPVTGPAACKHEKKQVKNESNSSNPTLRRKNGSETMENSTTPFQEHTASELQPTPASARPTSVQSVYISPHSKGTGMGKQHNDIPRSTLNMESSSMKKAGQFDQTTYSRSSLAIDSDKRAAGCSNVRKNPVFQHQLAGPMTEILKPSQTNMYKQDLVSRQLLKDQEQMHFIRSSDPGLLESVRFQHQRDLVVIRQQIRQLDERFSGPNGKDEMKRYVSELEQLKANLEAACKRAKQVNNLPYLAGEQHKLDVVTDELKMIRSKL</sequence>
<evidence type="ECO:0000256" key="1">
    <source>
        <dbReference type="SAM" id="Coils"/>
    </source>
</evidence>
<feature type="compositionally biased region" description="Polar residues" evidence="2">
    <location>
        <begin position="505"/>
        <end position="539"/>
    </location>
</feature>
<feature type="coiled-coil region" evidence="1">
    <location>
        <begin position="682"/>
        <end position="712"/>
    </location>
</feature>
<organism evidence="3 4">
    <name type="scientific">Paragonimus skrjabini miyazakii</name>
    <dbReference type="NCBI Taxonomy" id="59628"/>
    <lineage>
        <taxon>Eukaryota</taxon>
        <taxon>Metazoa</taxon>
        <taxon>Spiralia</taxon>
        <taxon>Lophotrochozoa</taxon>
        <taxon>Platyhelminthes</taxon>
        <taxon>Trematoda</taxon>
        <taxon>Digenea</taxon>
        <taxon>Plagiorchiida</taxon>
        <taxon>Troglotremata</taxon>
        <taxon>Troglotrematidae</taxon>
        <taxon>Paragonimus</taxon>
    </lineage>
</organism>
<evidence type="ECO:0000313" key="3">
    <source>
        <dbReference type="EMBL" id="KAF7257325.1"/>
    </source>
</evidence>